<keyword evidence="3" id="KW-1185">Reference proteome</keyword>
<sequence>MVKRIVRPLGALSVIALFTGLACTKYRNNDPLSNSGIMFVQASPDTLPLTVLVNGKETGAPLGFGDRTGYVNVSSGSASLEIRQNARIIDSITADTLVTDSVSMTDSVVLDTIYRDTVYNLLDASVDVDGNRAYSIFAYDTTRPVKYLLLNDGLTTTPLEEKARVRFLQLVPGDSALTLYANNTPVFKDREFADVAKDPSKGAYLEMDPGNYTISLKSAVTDSLTAPPSSVSFREGGIYTLYAGGLPGDTSTPVILHLVTSYEP</sequence>
<feature type="domain" description="DUF4397" evidence="1">
    <location>
        <begin position="36"/>
        <end position="105"/>
    </location>
</feature>
<dbReference type="PROSITE" id="PS51257">
    <property type="entry name" value="PROKAR_LIPOPROTEIN"/>
    <property type="match status" value="1"/>
</dbReference>
<proteinExistence type="predicted"/>
<evidence type="ECO:0000259" key="1">
    <source>
        <dbReference type="Pfam" id="PF14344"/>
    </source>
</evidence>
<reference evidence="3" key="1">
    <citation type="journal article" date="2019" name="Int. J. Syst. Evol. Microbiol.">
        <title>The Global Catalogue of Microorganisms (GCM) 10K type strain sequencing project: providing services to taxonomists for standard genome sequencing and annotation.</title>
        <authorList>
            <consortium name="The Broad Institute Genomics Platform"/>
            <consortium name="The Broad Institute Genome Sequencing Center for Infectious Disease"/>
            <person name="Wu L."/>
            <person name="Ma J."/>
        </authorList>
    </citation>
    <scope>NUCLEOTIDE SEQUENCE [LARGE SCALE GENOMIC DNA]</scope>
    <source>
        <strain evidence="3">JCM 17664</strain>
    </source>
</reference>
<feature type="domain" description="DUF4397" evidence="1">
    <location>
        <begin position="163"/>
        <end position="248"/>
    </location>
</feature>
<dbReference type="InterPro" id="IPR025510">
    <property type="entry name" value="DUF4397"/>
</dbReference>
<dbReference type="Proteomes" id="UP001501207">
    <property type="component" value="Unassembled WGS sequence"/>
</dbReference>
<name>A0ABP8FPH6_9BACT</name>
<comment type="caution">
    <text evidence="2">The sequence shown here is derived from an EMBL/GenBank/DDBJ whole genome shotgun (WGS) entry which is preliminary data.</text>
</comment>
<organism evidence="2 3">
    <name type="scientific">Compostibacter hankyongensis</name>
    <dbReference type="NCBI Taxonomy" id="1007089"/>
    <lineage>
        <taxon>Bacteria</taxon>
        <taxon>Pseudomonadati</taxon>
        <taxon>Bacteroidota</taxon>
        <taxon>Chitinophagia</taxon>
        <taxon>Chitinophagales</taxon>
        <taxon>Chitinophagaceae</taxon>
        <taxon>Compostibacter</taxon>
    </lineage>
</organism>
<dbReference type="Pfam" id="PF14344">
    <property type="entry name" value="DUF4397"/>
    <property type="match status" value="2"/>
</dbReference>
<evidence type="ECO:0000313" key="3">
    <source>
        <dbReference type="Proteomes" id="UP001501207"/>
    </source>
</evidence>
<dbReference type="RefSeq" id="WP_344977860.1">
    <property type="nucleotide sequence ID" value="NZ_BAABFN010000002.1"/>
</dbReference>
<protein>
    <submittedName>
        <fullName evidence="2">DUF4397 domain-containing protein</fullName>
    </submittedName>
</protein>
<gene>
    <name evidence="2" type="ORF">GCM10023143_15130</name>
</gene>
<dbReference type="EMBL" id="BAABFN010000002">
    <property type="protein sequence ID" value="GAA4308059.1"/>
    <property type="molecule type" value="Genomic_DNA"/>
</dbReference>
<evidence type="ECO:0000313" key="2">
    <source>
        <dbReference type="EMBL" id="GAA4308059.1"/>
    </source>
</evidence>
<accession>A0ABP8FPH6</accession>